<dbReference type="InterPro" id="IPR009105">
    <property type="entry name" value="Colicin_E3_ribonuclease"/>
</dbReference>
<reference evidence="2 3" key="1">
    <citation type="submission" date="2020-01" db="EMBL/GenBank/DDBJ databases">
        <authorList>
            <person name="Lee S.D."/>
        </authorList>
    </citation>
    <scope>NUCLEOTIDE SEQUENCE [LARGE SCALE GENOMIC DNA]</scope>
    <source>
        <strain evidence="2 3">SAP-35</strain>
    </source>
</reference>
<keyword evidence="3" id="KW-1185">Reference proteome</keyword>
<sequence>MANISKPVPSFLDTCDKLHIQGGKQVWASKDRRRYYTWDARHGEIEGFDSRGRHLGAFDAVSGKQTKEAVKGRKLHV</sequence>
<name>A0ABX0FS76_9BURK</name>
<feature type="domain" description="Colicin E3-like ribonuclease" evidence="1">
    <location>
        <begin position="18"/>
        <end position="75"/>
    </location>
</feature>
<accession>A0ABX0FS76</accession>
<proteinExistence type="predicted"/>
<dbReference type="RefSeq" id="WP_166107649.1">
    <property type="nucleotide sequence ID" value="NZ_JAADJT010000013.1"/>
</dbReference>
<dbReference type="Proteomes" id="UP000666369">
    <property type="component" value="Unassembled WGS sequence"/>
</dbReference>
<dbReference type="Pfam" id="PF09000">
    <property type="entry name" value="Cytotoxic"/>
    <property type="match status" value="1"/>
</dbReference>
<dbReference type="Gene3D" id="3.10.380.10">
    <property type="entry name" value="Colicin E3-like ribonuclease domain"/>
    <property type="match status" value="1"/>
</dbReference>
<reference evidence="3" key="2">
    <citation type="submission" date="2023-07" db="EMBL/GenBank/DDBJ databases">
        <title>Duganella aceri sp. nov., isolated from tree sap.</title>
        <authorList>
            <person name="Kim I.S."/>
        </authorList>
    </citation>
    <scope>NUCLEOTIDE SEQUENCE [LARGE SCALE GENOMIC DNA]</scope>
    <source>
        <strain evidence="3">SAP-35</strain>
    </source>
</reference>
<evidence type="ECO:0000259" key="1">
    <source>
        <dbReference type="Pfam" id="PF09000"/>
    </source>
</evidence>
<evidence type="ECO:0000313" key="3">
    <source>
        <dbReference type="Proteomes" id="UP000666369"/>
    </source>
</evidence>
<dbReference type="InterPro" id="IPR036725">
    <property type="entry name" value="ColE3_ribonuclease_sf"/>
</dbReference>
<gene>
    <name evidence="2" type="ORF">GW587_25085</name>
</gene>
<evidence type="ECO:0000313" key="2">
    <source>
        <dbReference type="EMBL" id="NGZ87522.1"/>
    </source>
</evidence>
<dbReference type="EMBL" id="JAADJT010000013">
    <property type="protein sequence ID" value="NGZ87522.1"/>
    <property type="molecule type" value="Genomic_DNA"/>
</dbReference>
<protein>
    <recommendedName>
        <fullName evidence="1">Colicin E3-like ribonuclease domain-containing protein</fullName>
    </recommendedName>
</protein>
<comment type="caution">
    <text evidence="2">The sequence shown here is derived from an EMBL/GenBank/DDBJ whole genome shotgun (WGS) entry which is preliminary data.</text>
</comment>
<organism evidence="2 3">
    <name type="scientific">Duganella aceris</name>
    <dbReference type="NCBI Taxonomy" id="2703883"/>
    <lineage>
        <taxon>Bacteria</taxon>
        <taxon>Pseudomonadati</taxon>
        <taxon>Pseudomonadota</taxon>
        <taxon>Betaproteobacteria</taxon>
        <taxon>Burkholderiales</taxon>
        <taxon>Oxalobacteraceae</taxon>
        <taxon>Telluria group</taxon>
        <taxon>Duganella</taxon>
    </lineage>
</organism>
<dbReference type="SUPFAM" id="SSF63840">
    <property type="entry name" value="Ribonuclease domain of colicin E3"/>
    <property type="match status" value="1"/>
</dbReference>